<feature type="region of interest" description="Disordered" evidence="1">
    <location>
        <begin position="704"/>
        <end position="736"/>
    </location>
</feature>
<protein>
    <submittedName>
        <fullName evidence="2">Uncharacterized protein</fullName>
    </submittedName>
</protein>
<gene>
    <name evidence="2" type="ORF">QBC37DRAFT_370485</name>
</gene>
<evidence type="ECO:0000313" key="3">
    <source>
        <dbReference type="Proteomes" id="UP001301769"/>
    </source>
</evidence>
<feature type="compositionally biased region" description="Polar residues" evidence="1">
    <location>
        <begin position="25"/>
        <end position="40"/>
    </location>
</feature>
<name>A0AAN7BAR6_9PEZI</name>
<keyword evidence="3" id="KW-1185">Reference proteome</keyword>
<feature type="region of interest" description="Disordered" evidence="1">
    <location>
        <begin position="864"/>
        <end position="916"/>
    </location>
</feature>
<evidence type="ECO:0000256" key="1">
    <source>
        <dbReference type="SAM" id="MobiDB-lite"/>
    </source>
</evidence>
<feature type="compositionally biased region" description="Acidic residues" evidence="1">
    <location>
        <begin position="720"/>
        <end position="731"/>
    </location>
</feature>
<reference evidence="2" key="1">
    <citation type="journal article" date="2023" name="Mol. Phylogenet. Evol.">
        <title>Genome-scale phylogeny and comparative genomics of the fungal order Sordariales.</title>
        <authorList>
            <person name="Hensen N."/>
            <person name="Bonometti L."/>
            <person name="Westerberg I."/>
            <person name="Brannstrom I.O."/>
            <person name="Guillou S."/>
            <person name="Cros-Aarteil S."/>
            <person name="Calhoun S."/>
            <person name="Haridas S."/>
            <person name="Kuo A."/>
            <person name="Mondo S."/>
            <person name="Pangilinan J."/>
            <person name="Riley R."/>
            <person name="LaButti K."/>
            <person name="Andreopoulos B."/>
            <person name="Lipzen A."/>
            <person name="Chen C."/>
            <person name="Yan M."/>
            <person name="Daum C."/>
            <person name="Ng V."/>
            <person name="Clum A."/>
            <person name="Steindorff A."/>
            <person name="Ohm R.A."/>
            <person name="Martin F."/>
            <person name="Silar P."/>
            <person name="Natvig D.O."/>
            <person name="Lalanne C."/>
            <person name="Gautier V."/>
            <person name="Ament-Velasquez S.L."/>
            <person name="Kruys A."/>
            <person name="Hutchinson M.I."/>
            <person name="Powell A.J."/>
            <person name="Barry K."/>
            <person name="Miller A.N."/>
            <person name="Grigoriev I.V."/>
            <person name="Debuchy R."/>
            <person name="Gladieux P."/>
            <person name="Hiltunen Thoren M."/>
            <person name="Johannesson H."/>
        </authorList>
    </citation>
    <scope>NUCLEOTIDE SEQUENCE</scope>
    <source>
        <strain evidence="2">PSN293</strain>
    </source>
</reference>
<organism evidence="2 3">
    <name type="scientific">Rhypophila decipiens</name>
    <dbReference type="NCBI Taxonomy" id="261697"/>
    <lineage>
        <taxon>Eukaryota</taxon>
        <taxon>Fungi</taxon>
        <taxon>Dikarya</taxon>
        <taxon>Ascomycota</taxon>
        <taxon>Pezizomycotina</taxon>
        <taxon>Sordariomycetes</taxon>
        <taxon>Sordariomycetidae</taxon>
        <taxon>Sordariales</taxon>
        <taxon>Naviculisporaceae</taxon>
        <taxon>Rhypophila</taxon>
    </lineage>
</organism>
<dbReference type="EMBL" id="MU858064">
    <property type="protein sequence ID" value="KAK4216834.1"/>
    <property type="molecule type" value="Genomic_DNA"/>
</dbReference>
<accession>A0AAN7BAR6</accession>
<proteinExistence type="predicted"/>
<dbReference type="Proteomes" id="UP001301769">
    <property type="component" value="Unassembled WGS sequence"/>
</dbReference>
<feature type="region of interest" description="Disordered" evidence="1">
    <location>
        <begin position="24"/>
        <end position="49"/>
    </location>
</feature>
<sequence length="916" mass="104643">MRSIVTSTDSPPSKRPCLIVEGDVSTASTASSSHPQSHPAETQPPPHATNELLGTVPIEIWHQIFQNLVPDPFKPIDQVYMPLRGIAQITPQHEFTESSHRHRTLLALSRTCRHLRPIAIPLLYRNILFGSCCPLIKLCRTLLEHPERGQHVQEITHGVAQNETDWELNCELLSDIPLAMGFPMTTASVQNTLILRNLAQTAHESFLDGDFVLCDNAGLFLLPILAMTPKILSLNIAGVWNWDQAMMGDPFMIFLMGFDPDGSLGVCRYYLKDLLDLRLEPMGGTPVFPPPLLKDIRFFREEPRCENNQLLNHIRVLRSHECHKLFEATQDMASVLEIPQDDDGNMLPSIPLRRISRSGPAEYMVIRKFLGKVRNLDANPFSWKQNPGSTWPFWVDHMLKLELAKDSEMWVENPEAGGYYGRDFLACLDKAVATSRHSATRLPLQSQAVTAYVGSFLQLHLGAPYPPETHELSLEMEQLEYLRREFLVSTQHGLCLSDCITSRFSNLWVLRMPLYIHKDNRKDIYVGFNPARFRHLQSLTLTVEGLWGPVQRVLDMLERTEPSRPKISSPSTAGEVVPEEEQIRVLDPWEEKIRAVNRIPPNCRELCLHDWFAEYWKEEEQDDEDAAHMEFHRERDLEIYGPGSEAEFETAVLNGSVQNNYPRHRYRTFTAPDTPTPVNLCEAIDRIFEVYPQPLEDTVYRYPTTAGDKEWGNPDGFGTDGDDDDDDDASDDDRSTVHVDNMSANTFTRRYIKALFKGLRQMCVHQRRDPFTGELEPPLISQLRPKLKKITFVYTLQSQLPQWDGKRQEARDPTYFQRRSDYLWRAWYHGKTIPGMSEGERYQDLRWIIMDGSGVDFELFEDSVGNVPPEPVETDEESDLYPVGLQRWPPGSPPSSVVAEASDTEMTEVSEPPSLG</sequence>
<reference evidence="2" key="2">
    <citation type="submission" date="2023-05" db="EMBL/GenBank/DDBJ databases">
        <authorList>
            <consortium name="Lawrence Berkeley National Laboratory"/>
            <person name="Steindorff A."/>
            <person name="Hensen N."/>
            <person name="Bonometti L."/>
            <person name="Westerberg I."/>
            <person name="Brannstrom I.O."/>
            <person name="Guillou S."/>
            <person name="Cros-Aarteil S."/>
            <person name="Calhoun S."/>
            <person name="Haridas S."/>
            <person name="Kuo A."/>
            <person name="Mondo S."/>
            <person name="Pangilinan J."/>
            <person name="Riley R."/>
            <person name="Labutti K."/>
            <person name="Andreopoulos B."/>
            <person name="Lipzen A."/>
            <person name="Chen C."/>
            <person name="Yanf M."/>
            <person name="Daum C."/>
            <person name="Ng V."/>
            <person name="Clum A."/>
            <person name="Ohm R."/>
            <person name="Martin F."/>
            <person name="Silar P."/>
            <person name="Natvig D."/>
            <person name="Lalanne C."/>
            <person name="Gautier V."/>
            <person name="Ament-Velasquez S.L."/>
            <person name="Kruys A."/>
            <person name="Hutchinson M.I."/>
            <person name="Powell A.J."/>
            <person name="Barry K."/>
            <person name="Miller A.N."/>
            <person name="Grigoriev I.V."/>
            <person name="Debuchy R."/>
            <person name="Gladieux P."/>
            <person name="Thoren M.H."/>
            <person name="Johannesson H."/>
        </authorList>
    </citation>
    <scope>NUCLEOTIDE SEQUENCE</scope>
    <source>
        <strain evidence="2">PSN293</strain>
    </source>
</reference>
<comment type="caution">
    <text evidence="2">The sequence shown here is derived from an EMBL/GenBank/DDBJ whole genome shotgun (WGS) entry which is preliminary data.</text>
</comment>
<dbReference type="AlphaFoldDB" id="A0AAN7BAR6"/>
<evidence type="ECO:0000313" key="2">
    <source>
        <dbReference type="EMBL" id="KAK4216834.1"/>
    </source>
</evidence>